<comment type="caution">
    <text evidence="2">The sequence shown here is derived from an EMBL/GenBank/DDBJ whole genome shotgun (WGS) entry which is preliminary data.</text>
</comment>
<evidence type="ECO:0000259" key="1">
    <source>
        <dbReference type="Pfam" id="PF14213"/>
    </source>
</evidence>
<gene>
    <name evidence="2" type="ORF">COU06_02895</name>
</gene>
<reference evidence="3" key="1">
    <citation type="submission" date="2017-09" db="EMBL/GenBank/DDBJ databases">
        <title>Depth-based differentiation of microbial function through sediment-hosted aquifers and enrichment of novel symbionts in the deep terrestrial subsurface.</title>
        <authorList>
            <person name="Probst A.J."/>
            <person name="Ladd B."/>
            <person name="Jarett J.K."/>
            <person name="Geller-Mcgrath D.E."/>
            <person name="Sieber C.M.K."/>
            <person name="Emerson J.B."/>
            <person name="Anantharaman K."/>
            <person name="Thomas B.C."/>
            <person name="Malmstrom R."/>
            <person name="Stieglmeier M."/>
            <person name="Klingl A."/>
            <person name="Woyke T."/>
            <person name="Ryan C.M."/>
            <person name="Banfield J.F."/>
        </authorList>
    </citation>
    <scope>NUCLEOTIDE SEQUENCE [LARGE SCALE GENOMIC DNA]</scope>
</reference>
<name>A0A2M6WJI9_9BACT</name>
<dbReference type="InterPro" id="IPR025474">
    <property type="entry name" value="DUF4325"/>
</dbReference>
<sequence>MTIELKKFGTTLISRQLGREAFLAFQPALLDLQPAEKISIEFEGVTTLTPSWADEFLTPLIAKFPSRIQLRKSDNPSVHATLAILEKSASEPFIVIP</sequence>
<dbReference type="Proteomes" id="UP000229112">
    <property type="component" value="Unassembled WGS sequence"/>
</dbReference>
<organism evidence="2 3">
    <name type="scientific">Candidatus Harrisonbacteria bacterium CG10_big_fil_rev_8_21_14_0_10_38_8</name>
    <dbReference type="NCBI Taxonomy" id="1974582"/>
    <lineage>
        <taxon>Bacteria</taxon>
        <taxon>Candidatus Harrisoniibacteriota</taxon>
    </lineage>
</organism>
<evidence type="ECO:0000313" key="2">
    <source>
        <dbReference type="EMBL" id="PIT92904.1"/>
    </source>
</evidence>
<dbReference type="AlphaFoldDB" id="A0A2M6WJI9"/>
<evidence type="ECO:0000313" key="3">
    <source>
        <dbReference type="Proteomes" id="UP000229112"/>
    </source>
</evidence>
<dbReference type="EMBL" id="PFAY01000029">
    <property type="protein sequence ID" value="PIT92904.1"/>
    <property type="molecule type" value="Genomic_DNA"/>
</dbReference>
<feature type="domain" description="DUF4325" evidence="1">
    <location>
        <begin position="35"/>
        <end position="71"/>
    </location>
</feature>
<dbReference type="Pfam" id="PF14213">
    <property type="entry name" value="DUF4325"/>
    <property type="match status" value="1"/>
</dbReference>
<proteinExistence type="predicted"/>
<protein>
    <recommendedName>
        <fullName evidence="1">DUF4325 domain-containing protein</fullName>
    </recommendedName>
</protein>
<accession>A0A2M6WJI9</accession>